<sequence length="1511" mass="164700">MSGVHDHPSTASSCGAHMLPQSAYQTSPLYRQLSAHEAMATPATARRSEPQSSSMSPTYTGSENPRQWRLAREDGSQVYSAALDPDLADTNSPGLPTHHRSSRASTPRPSISPLSTASRANRSPMASREATMGDSALRNTEANTATANPGNYRAAEEDDNSSSSLSDPEDDLDDEEQQNGIGEEQRAGESLGAHKSMDVDSEAETERLDQTPQKAQKHLDTVGKTPSKLSQAATAEDELSDPPSPLPAGNGVGSHASTSGTARNVGQHSKGATESLATSDGVLGQKRKRSDSADSSLTSAASDLGDSPRKRSPEMSEQQEMKTDGVDANTNGEQPYAPEEAVEEPTPREEADTPAPFAAKGPKGRKGKTRGRKPKDRTHEQTIEQQDVAESEQEPNEETAAKTEEQKQQRAQAHSLYEDLAKQFTSFREKLYNERLSGLTAELELLNNADCQHPEYLRQVSCVDARREKQIREANAYYFYRMQSVRQRTLGERSQLHSQYFQTIRELRENVLYELGEDWYNIQKERRQQHQESNDAFIYNFPEKRTDQIRRQAEYNHEVSILSGVAKYVGFPAAPEVGGAKNESMEDDLRAMKIPKRIPHRQMFYGHQMPPLAAQNERLTKEQERLAHEQFIEQNAWAQPQRLTHHHGTPNLTHTDNWAEQPTGGAHAAARNLGRSLNAPNASGRTASPFATPLPQNRSQPLDQSSSAGTVAMGSDGQEAPSSVLAAPPTSERMHTFAGSQGSPLMVNKQRHLPQQQQSQNSGTTTEGTGGWRNFSNMSGVSGTSTIDAPPDSAEKARGEWRGDGARDSDHHYQASNFPQQQQHARYQHPQQFDDDNASLQQKHHTHQQQQKSLPALLSEASPPPQSHPRPHSHQVFDTSQLHGQHHHHHHHHPTPHLHNHHHHHHTLNEHDPAASPALGGRRSSSRATTRPTAPSSTNNGEIFPRLAFRREQEGSYGTPAPLQQQFQHQLNTATTPAAAGKVGVSSELLLFRNWAILRSRTFSKQTRGKKRLHLDLPPRLALRTDTTYFMPSLTINPPRPPPPPTEPNSNSTSPPPPDNTSFTFSAPPPGSTTFYPTVANPATTTTTSALSNDAGSPVAPEYSPITPKVQPILPAISSSQQHDGPLQQPPPPSPPPSGMNSHHPPPPPQPQPQQQEHQHDVPSIQQQQQQQQPPQTQTQTQPNINPSTNPAEAAPASAIPPTSFIPQPASLPFSSEDSTDAIALRAAISALQFQKKKAQEDLRTLEHTKQHALKNPSQFKEALVAGKLKEERREFGGVQGILDEDDDGDEDGESDEDGVKGTPAHGGEDDAMEGATEEGAREGSTSGEVQTAAGGRNTSDSDPPARRKQKSDLSQSPTTNNPATQQKHFPPIPGAQNVVRTPYINWEKYHILSEPLDRMHEQQRRWPGAGGNSPSDQRRRRSEREYAVAAPYSPFYDRLDEAPTTNVAGNRGSAGGGGGGGVSPTSLATGTAPAVAGAAAAGGNGGGASEHPMETRRGSSHRYPPPPTTR</sequence>
<evidence type="ECO:0000256" key="6">
    <source>
        <dbReference type="SAM" id="Coils"/>
    </source>
</evidence>
<feature type="compositionally biased region" description="Low complexity" evidence="7">
    <location>
        <begin position="819"/>
        <end position="831"/>
    </location>
</feature>
<keyword evidence="3" id="KW-0805">Transcription regulation</keyword>
<feature type="compositionally biased region" description="Acidic residues" evidence="7">
    <location>
        <begin position="1283"/>
        <end position="1297"/>
    </location>
</feature>
<evidence type="ECO:0000256" key="7">
    <source>
        <dbReference type="SAM" id="MobiDB-lite"/>
    </source>
</evidence>
<keyword evidence="6" id="KW-0175">Coiled coil</keyword>
<feature type="compositionally biased region" description="Polar residues" evidence="7">
    <location>
        <begin position="50"/>
        <end position="65"/>
    </location>
</feature>
<dbReference type="EMBL" id="QWIJ01000194">
    <property type="protein sequence ID" value="RMX85907.1"/>
    <property type="molecule type" value="Genomic_DNA"/>
</dbReference>
<feature type="region of interest" description="Disordered" evidence="7">
    <location>
        <begin position="1272"/>
        <end position="1378"/>
    </location>
</feature>
<dbReference type="GO" id="GO:0010468">
    <property type="term" value="P:regulation of gene expression"/>
    <property type="evidence" value="ECO:0007669"/>
    <property type="project" value="UniProtKB-ARBA"/>
</dbReference>
<comment type="subcellular location">
    <subcellularLocation>
        <location evidence="1">Nucleus</location>
    </subcellularLocation>
</comment>
<evidence type="ECO:0000313" key="9">
    <source>
        <dbReference type="Proteomes" id="UP000281245"/>
    </source>
</evidence>
<feature type="compositionally biased region" description="Polar residues" evidence="7">
    <location>
        <begin position="650"/>
        <end position="660"/>
    </location>
</feature>
<accession>A0A3M6X535</accession>
<name>A0A3M6X535_HORWE</name>
<protein>
    <submittedName>
        <fullName evidence="8">Uncharacterized protein</fullName>
    </submittedName>
</protein>
<feature type="coiled-coil region" evidence="6">
    <location>
        <begin position="1229"/>
        <end position="1256"/>
    </location>
</feature>
<dbReference type="VEuPathDB" id="FungiDB:BTJ68_13896"/>
<evidence type="ECO:0000313" key="8">
    <source>
        <dbReference type="EMBL" id="RMX85907.1"/>
    </source>
</evidence>
<feature type="compositionally biased region" description="Polar residues" evidence="7">
    <location>
        <begin position="103"/>
        <end position="121"/>
    </location>
</feature>
<evidence type="ECO:0000256" key="4">
    <source>
        <dbReference type="ARBA" id="ARBA00023163"/>
    </source>
</evidence>
<evidence type="ECO:0000256" key="3">
    <source>
        <dbReference type="ARBA" id="ARBA00023015"/>
    </source>
</evidence>
<feature type="compositionally biased region" description="Basic and acidic residues" evidence="7">
    <location>
        <begin position="793"/>
        <end position="813"/>
    </location>
</feature>
<feature type="compositionally biased region" description="Low complexity" evidence="7">
    <location>
        <begin position="293"/>
        <end position="305"/>
    </location>
</feature>
<dbReference type="VEuPathDB" id="FungiDB:BTJ68_13651"/>
<feature type="region of interest" description="Disordered" evidence="7">
    <location>
        <begin position="644"/>
        <end position="727"/>
    </location>
</feature>
<feature type="compositionally biased region" description="Basic and acidic residues" evidence="7">
    <location>
        <begin position="399"/>
        <end position="408"/>
    </location>
</feature>
<feature type="compositionally biased region" description="Polar residues" evidence="7">
    <location>
        <begin position="255"/>
        <end position="278"/>
    </location>
</feature>
<feature type="region of interest" description="Disordered" evidence="7">
    <location>
        <begin position="28"/>
        <end position="414"/>
    </location>
</feature>
<organism evidence="8 9">
    <name type="scientific">Hortaea werneckii</name>
    <name type="common">Black yeast</name>
    <name type="synonym">Cladosporium werneckii</name>
    <dbReference type="NCBI Taxonomy" id="91943"/>
    <lineage>
        <taxon>Eukaryota</taxon>
        <taxon>Fungi</taxon>
        <taxon>Dikarya</taxon>
        <taxon>Ascomycota</taxon>
        <taxon>Pezizomycotina</taxon>
        <taxon>Dothideomycetes</taxon>
        <taxon>Dothideomycetidae</taxon>
        <taxon>Mycosphaerellales</taxon>
        <taxon>Teratosphaeriaceae</taxon>
        <taxon>Hortaea</taxon>
    </lineage>
</organism>
<keyword evidence="4" id="KW-0804">Transcription</keyword>
<dbReference type="SMART" id="SM01401">
    <property type="entry name" value="Sds3"/>
    <property type="match status" value="1"/>
</dbReference>
<evidence type="ECO:0000256" key="5">
    <source>
        <dbReference type="ARBA" id="ARBA00023242"/>
    </source>
</evidence>
<feature type="compositionally biased region" description="Low complexity" evidence="7">
    <location>
        <begin position="914"/>
        <end position="938"/>
    </location>
</feature>
<feature type="region of interest" description="Disordered" evidence="7">
    <location>
        <begin position="1400"/>
        <end position="1511"/>
    </location>
</feature>
<feature type="region of interest" description="Disordered" evidence="7">
    <location>
        <begin position="1031"/>
        <end position="1217"/>
    </location>
</feature>
<feature type="region of interest" description="Disordered" evidence="7">
    <location>
        <begin position="750"/>
        <end position="945"/>
    </location>
</feature>
<gene>
    <name evidence="8" type="ORF">D0869_03472</name>
</gene>
<comment type="caution">
    <text evidence="8">The sequence shown here is derived from an EMBL/GenBank/DDBJ whole genome shotgun (WGS) entry which is preliminary data.</text>
</comment>
<feature type="compositionally biased region" description="Low complexity" evidence="7">
    <location>
        <begin position="1469"/>
        <end position="1480"/>
    </location>
</feature>
<feature type="compositionally biased region" description="Basic and acidic residues" evidence="7">
    <location>
        <begin position="306"/>
        <end position="325"/>
    </location>
</feature>
<feature type="compositionally biased region" description="Polar residues" evidence="7">
    <location>
        <begin position="694"/>
        <end position="709"/>
    </location>
</feature>
<feature type="compositionally biased region" description="Polar residues" evidence="7">
    <location>
        <begin position="1353"/>
        <end position="1368"/>
    </location>
</feature>
<dbReference type="Pfam" id="PF08598">
    <property type="entry name" value="Sds3"/>
    <property type="match status" value="1"/>
</dbReference>
<feature type="compositionally biased region" description="Pro residues" evidence="7">
    <location>
        <begin position="1038"/>
        <end position="1047"/>
    </location>
</feature>
<dbReference type="GO" id="GO:0005654">
    <property type="term" value="C:nucleoplasm"/>
    <property type="evidence" value="ECO:0007669"/>
    <property type="project" value="UniProtKB-ARBA"/>
</dbReference>
<feature type="compositionally biased region" description="Polar residues" evidence="7">
    <location>
        <begin position="774"/>
        <end position="787"/>
    </location>
</feature>
<evidence type="ECO:0000256" key="2">
    <source>
        <dbReference type="ARBA" id="ARBA00022491"/>
    </source>
</evidence>
<feature type="compositionally biased region" description="Basic residues" evidence="7">
    <location>
        <begin position="884"/>
        <end position="906"/>
    </location>
</feature>
<keyword evidence="5" id="KW-0539">Nucleus</keyword>
<dbReference type="PANTHER" id="PTHR21964">
    <property type="entry name" value="BREAST CANCER METASTASIS-SUPPRESSOR 1"/>
    <property type="match status" value="1"/>
</dbReference>
<feature type="compositionally biased region" description="Basic residues" evidence="7">
    <location>
        <begin position="362"/>
        <end position="376"/>
    </location>
</feature>
<dbReference type="OrthoDB" id="20886at2759"/>
<feature type="compositionally biased region" description="Low complexity" evidence="7">
    <location>
        <begin position="1166"/>
        <end position="1207"/>
    </location>
</feature>
<feature type="compositionally biased region" description="Low complexity" evidence="7">
    <location>
        <begin position="848"/>
        <end position="861"/>
    </location>
</feature>
<feature type="compositionally biased region" description="Polar residues" evidence="7">
    <location>
        <begin position="137"/>
        <end position="149"/>
    </location>
</feature>
<feature type="compositionally biased region" description="Acidic residues" evidence="7">
    <location>
        <begin position="167"/>
        <end position="177"/>
    </location>
</feature>
<evidence type="ECO:0000256" key="1">
    <source>
        <dbReference type="ARBA" id="ARBA00004123"/>
    </source>
</evidence>
<feature type="compositionally biased region" description="Pro residues" evidence="7">
    <location>
        <begin position="1128"/>
        <end position="1152"/>
    </location>
</feature>
<dbReference type="VEuPathDB" id="FungiDB:BTJ68_13652"/>
<dbReference type="InterPro" id="IPR013907">
    <property type="entry name" value="Sds3"/>
</dbReference>
<feature type="compositionally biased region" description="Low complexity" evidence="7">
    <location>
        <begin position="755"/>
        <end position="767"/>
    </location>
</feature>
<proteinExistence type="predicted"/>
<dbReference type="Proteomes" id="UP000281245">
    <property type="component" value="Unassembled WGS sequence"/>
</dbReference>
<reference evidence="8 9" key="1">
    <citation type="journal article" date="2018" name="BMC Genomics">
        <title>Genomic evidence for intraspecific hybridization in a clonal and extremely halotolerant yeast.</title>
        <authorList>
            <person name="Gostincar C."/>
            <person name="Stajich J.E."/>
            <person name="Zupancic J."/>
            <person name="Zalar P."/>
            <person name="Gunde-Cimerman N."/>
        </authorList>
    </citation>
    <scope>NUCLEOTIDE SEQUENCE [LARGE SCALE GENOMIC DNA]</scope>
    <source>
        <strain evidence="8 9">EXF-6656</strain>
    </source>
</reference>
<feature type="compositionally biased region" description="Acidic residues" evidence="7">
    <location>
        <begin position="387"/>
        <end position="397"/>
    </location>
</feature>
<keyword evidence="2" id="KW-0678">Repressor</keyword>
<feature type="compositionally biased region" description="Gly residues" evidence="7">
    <location>
        <begin position="1453"/>
        <end position="1463"/>
    </location>
</feature>